<keyword evidence="6 15" id="KW-0963">Cytoplasm</keyword>
<dbReference type="InterPro" id="IPR058240">
    <property type="entry name" value="rSAM_sf"/>
</dbReference>
<evidence type="ECO:0000256" key="7">
    <source>
        <dbReference type="ARBA" id="ARBA00022691"/>
    </source>
</evidence>
<evidence type="ECO:0000256" key="8">
    <source>
        <dbReference type="ARBA" id="ARBA00022723"/>
    </source>
</evidence>
<dbReference type="EC" id="1.3.98.3" evidence="15"/>
<keyword evidence="20" id="KW-1185">Reference proteome</keyword>
<reference evidence="19 20" key="1">
    <citation type="submission" date="2014-01" db="EMBL/GenBank/DDBJ databases">
        <title>Roseivivax halodurans JCM 10272 Genome Sequencing.</title>
        <authorList>
            <person name="Lai Q."/>
            <person name="Li G."/>
            <person name="Shao Z."/>
        </authorList>
    </citation>
    <scope>NUCLEOTIDE SEQUENCE [LARGE SCALE GENOMIC DNA]</scope>
    <source>
        <strain evidence="19 20">JCM 10272</strain>
    </source>
</reference>
<dbReference type="OrthoDB" id="9808022at2"/>
<evidence type="ECO:0000256" key="14">
    <source>
        <dbReference type="ARBA" id="ARBA00048321"/>
    </source>
</evidence>
<feature type="binding site" evidence="16">
    <location>
        <position position="183"/>
    </location>
    <ligand>
        <name>S-adenosyl-L-methionine</name>
        <dbReference type="ChEBI" id="CHEBI:59789"/>
        <label>2</label>
    </ligand>
</feature>
<dbReference type="GO" id="GO:0004109">
    <property type="term" value="F:coproporphyrinogen oxidase activity"/>
    <property type="evidence" value="ECO:0007669"/>
    <property type="project" value="InterPro"/>
</dbReference>
<evidence type="ECO:0000256" key="1">
    <source>
        <dbReference type="ARBA" id="ARBA00004496"/>
    </source>
</evidence>
<feature type="domain" description="Radical SAM core" evidence="18">
    <location>
        <begin position="45"/>
        <end position="282"/>
    </location>
</feature>
<comment type="subunit">
    <text evidence="4">Monomer.</text>
</comment>
<evidence type="ECO:0000256" key="17">
    <source>
        <dbReference type="PIRSR" id="PIRSR000167-2"/>
    </source>
</evidence>
<proteinExistence type="inferred from homology"/>
<dbReference type="SUPFAM" id="SSF102114">
    <property type="entry name" value="Radical SAM enzymes"/>
    <property type="match status" value="1"/>
</dbReference>
<dbReference type="AlphaFoldDB" id="X7EL02"/>
<name>X7EL02_9RHOB</name>
<feature type="binding site" evidence="16">
    <location>
        <begin position="112"/>
        <end position="113"/>
    </location>
    <ligand>
        <name>S-adenosyl-L-methionine</name>
        <dbReference type="ChEBI" id="CHEBI:59789"/>
        <label>2</label>
    </ligand>
</feature>
<comment type="pathway">
    <text evidence="2 15">Porphyrin-containing compound metabolism; protoporphyrin-IX biosynthesis; protoporphyrinogen-IX from coproporphyrinogen-III (AdoMet route): step 1/1.</text>
</comment>
<keyword evidence="8 15" id="KW-0479">Metal-binding</keyword>
<evidence type="ECO:0000256" key="15">
    <source>
        <dbReference type="PIRNR" id="PIRNR000167"/>
    </source>
</evidence>
<dbReference type="GO" id="GO:0006782">
    <property type="term" value="P:protoporphyrinogen IX biosynthetic process"/>
    <property type="evidence" value="ECO:0007669"/>
    <property type="project" value="UniProtKB-UniPathway"/>
</dbReference>
<dbReference type="RefSeq" id="WP_037259339.1">
    <property type="nucleotide sequence ID" value="NZ_JALZ01000003.1"/>
</dbReference>
<dbReference type="PANTHER" id="PTHR13932:SF6">
    <property type="entry name" value="OXYGEN-INDEPENDENT COPROPORPHYRINOGEN III OXIDASE"/>
    <property type="match status" value="1"/>
</dbReference>
<feature type="binding site" evidence="17">
    <location>
        <position position="60"/>
    </location>
    <ligand>
        <name>[4Fe-4S] cluster</name>
        <dbReference type="ChEBI" id="CHEBI:49883"/>
        <note>4Fe-4S-S-AdoMet</note>
    </ligand>
</feature>
<evidence type="ECO:0000256" key="13">
    <source>
        <dbReference type="ARBA" id="ARBA00024295"/>
    </source>
</evidence>
<comment type="subcellular location">
    <subcellularLocation>
        <location evidence="1 15">Cytoplasm</location>
    </subcellularLocation>
</comment>
<dbReference type="GO" id="GO:0005737">
    <property type="term" value="C:cytoplasm"/>
    <property type="evidence" value="ECO:0007669"/>
    <property type="project" value="UniProtKB-SubCell"/>
</dbReference>
<dbReference type="UniPathway" id="UPA00251">
    <property type="reaction ID" value="UER00323"/>
</dbReference>
<evidence type="ECO:0000256" key="5">
    <source>
        <dbReference type="ARBA" id="ARBA00022485"/>
    </source>
</evidence>
<organism evidence="19 20">
    <name type="scientific">Roseivivax halodurans JCM 10272</name>
    <dbReference type="NCBI Taxonomy" id="1449350"/>
    <lineage>
        <taxon>Bacteria</taxon>
        <taxon>Pseudomonadati</taxon>
        <taxon>Pseudomonadota</taxon>
        <taxon>Alphaproteobacteria</taxon>
        <taxon>Rhodobacterales</taxon>
        <taxon>Roseobacteraceae</taxon>
        <taxon>Roseivivax</taxon>
    </lineage>
</organism>
<evidence type="ECO:0000313" key="19">
    <source>
        <dbReference type="EMBL" id="ETX15823.1"/>
    </source>
</evidence>
<dbReference type="Proteomes" id="UP000022447">
    <property type="component" value="Unassembled WGS sequence"/>
</dbReference>
<feature type="binding site" evidence="16">
    <location>
        <position position="171"/>
    </location>
    <ligand>
        <name>S-adenosyl-L-methionine</name>
        <dbReference type="ChEBI" id="CHEBI:59789"/>
        <label>2</label>
    </ligand>
</feature>
<comment type="cofactor">
    <cofactor evidence="15 17">
        <name>[4Fe-4S] cluster</name>
        <dbReference type="ChEBI" id="CHEBI:49883"/>
    </cofactor>
    <text evidence="15 17">Binds 1 [4Fe-4S] cluster. The cluster is coordinated with 3 cysteines and an exchangeable S-adenosyl-L-methionine.</text>
</comment>
<dbReference type="InterPro" id="IPR034505">
    <property type="entry name" value="Coproporphyrinogen-III_oxidase"/>
</dbReference>
<comment type="caution">
    <text evidence="19">The sequence shown here is derived from an EMBL/GenBank/DDBJ whole genome shotgun (WGS) entry which is preliminary data.</text>
</comment>
<dbReference type="GO" id="GO:0046872">
    <property type="term" value="F:metal ion binding"/>
    <property type="evidence" value="ECO:0007669"/>
    <property type="project" value="UniProtKB-KW"/>
</dbReference>
<keyword evidence="5 15" id="KW-0004">4Fe-4S</keyword>
<dbReference type="EMBL" id="JALZ01000003">
    <property type="protein sequence ID" value="ETX15823.1"/>
    <property type="molecule type" value="Genomic_DNA"/>
</dbReference>
<dbReference type="Gene3D" id="3.80.30.20">
    <property type="entry name" value="tm_1862 like domain"/>
    <property type="match status" value="1"/>
</dbReference>
<dbReference type="STRING" id="1449350.OCH239_11605"/>
<comment type="similarity">
    <text evidence="3 15">Belongs to the anaerobic coproporphyrinogen-III oxidase family.</text>
</comment>
<dbReference type="PANTHER" id="PTHR13932">
    <property type="entry name" value="COPROPORPHYRINIGEN III OXIDASE"/>
    <property type="match status" value="1"/>
</dbReference>
<evidence type="ECO:0000313" key="20">
    <source>
        <dbReference type="Proteomes" id="UP000022447"/>
    </source>
</evidence>
<dbReference type="InterPro" id="IPR006638">
    <property type="entry name" value="Elp3/MiaA/NifB-like_rSAM"/>
</dbReference>
<evidence type="ECO:0000256" key="9">
    <source>
        <dbReference type="ARBA" id="ARBA00023002"/>
    </source>
</evidence>
<dbReference type="Pfam" id="PF04055">
    <property type="entry name" value="Radical_SAM"/>
    <property type="match status" value="1"/>
</dbReference>
<evidence type="ECO:0000256" key="6">
    <source>
        <dbReference type="ARBA" id="ARBA00022490"/>
    </source>
</evidence>
<feature type="binding site" evidence="16">
    <location>
        <position position="208"/>
    </location>
    <ligand>
        <name>S-adenosyl-L-methionine</name>
        <dbReference type="ChEBI" id="CHEBI:59789"/>
        <label>2</label>
    </ligand>
</feature>
<keyword evidence="10 15" id="KW-0408">Iron</keyword>
<feature type="binding site" evidence="16">
    <location>
        <position position="111"/>
    </location>
    <ligand>
        <name>S-adenosyl-L-methionine</name>
        <dbReference type="ChEBI" id="CHEBI:59789"/>
        <label>1</label>
    </ligand>
</feature>
<dbReference type="SFLD" id="SFLDG01065">
    <property type="entry name" value="anaerobic_coproporphyrinogen-I"/>
    <property type="match status" value="1"/>
</dbReference>
<gene>
    <name evidence="19" type="ORF">OCH239_11605</name>
</gene>
<evidence type="ECO:0000256" key="4">
    <source>
        <dbReference type="ARBA" id="ARBA00011245"/>
    </source>
</evidence>
<accession>X7EL02</accession>
<dbReference type="GO" id="GO:0051989">
    <property type="term" value="F:coproporphyrinogen dehydrogenase activity"/>
    <property type="evidence" value="ECO:0007669"/>
    <property type="project" value="UniProtKB-EC"/>
</dbReference>
<feature type="binding site" evidence="16">
    <location>
        <begin position="66"/>
        <end position="68"/>
    </location>
    <ligand>
        <name>S-adenosyl-L-methionine</name>
        <dbReference type="ChEBI" id="CHEBI:59789"/>
        <label>2</label>
    </ligand>
</feature>
<feature type="binding site" evidence="17">
    <location>
        <position position="64"/>
    </location>
    <ligand>
        <name>[4Fe-4S] cluster</name>
        <dbReference type="ChEBI" id="CHEBI:49883"/>
        <note>4Fe-4S-S-AdoMet</note>
    </ligand>
</feature>
<protein>
    <recommendedName>
        <fullName evidence="15">Coproporphyrinogen-III oxidase</fullName>
        <ecNumber evidence="15">1.3.98.3</ecNumber>
    </recommendedName>
</protein>
<feature type="binding site" evidence="17">
    <location>
        <position position="67"/>
    </location>
    <ligand>
        <name>[4Fe-4S] cluster</name>
        <dbReference type="ChEBI" id="CHEBI:49883"/>
        <note>4Fe-4S-S-AdoMet</note>
    </ligand>
</feature>
<dbReference type="eggNOG" id="COG0635">
    <property type="taxonomic scope" value="Bacteria"/>
</dbReference>
<evidence type="ECO:0000256" key="10">
    <source>
        <dbReference type="ARBA" id="ARBA00023004"/>
    </source>
</evidence>
<keyword evidence="7 15" id="KW-0949">S-adenosyl-L-methionine</keyword>
<dbReference type="PROSITE" id="PS51918">
    <property type="entry name" value="RADICAL_SAM"/>
    <property type="match status" value="1"/>
</dbReference>
<comment type="function">
    <text evidence="13">Involved in the heme biosynthesis. Catalyzes the anaerobic oxidative decarboxylation of propionate groups of rings A and B of coproporphyrinogen III to yield the vinyl groups in protoporphyrinogen IX.</text>
</comment>
<dbReference type="Gene3D" id="1.10.10.920">
    <property type="match status" value="1"/>
</dbReference>
<evidence type="ECO:0000256" key="3">
    <source>
        <dbReference type="ARBA" id="ARBA00005493"/>
    </source>
</evidence>
<dbReference type="GO" id="GO:0051539">
    <property type="term" value="F:4 iron, 4 sulfur cluster binding"/>
    <property type="evidence" value="ECO:0007669"/>
    <property type="project" value="UniProtKB-KW"/>
</dbReference>
<feature type="binding site" evidence="16">
    <location>
        <position position="144"/>
    </location>
    <ligand>
        <name>S-adenosyl-L-methionine</name>
        <dbReference type="ChEBI" id="CHEBI:59789"/>
        <label>1</label>
    </ligand>
</feature>
<comment type="catalytic activity">
    <reaction evidence="14 15">
        <text>coproporphyrinogen III + 2 S-adenosyl-L-methionine = protoporphyrinogen IX + 2 5'-deoxyadenosine + 2 L-methionine + 2 CO2</text>
        <dbReference type="Rhea" id="RHEA:15425"/>
        <dbReference type="ChEBI" id="CHEBI:16526"/>
        <dbReference type="ChEBI" id="CHEBI:17319"/>
        <dbReference type="ChEBI" id="CHEBI:57307"/>
        <dbReference type="ChEBI" id="CHEBI:57309"/>
        <dbReference type="ChEBI" id="CHEBI:57844"/>
        <dbReference type="ChEBI" id="CHEBI:59789"/>
        <dbReference type="EC" id="1.3.98.3"/>
    </reaction>
</comment>
<dbReference type="CDD" id="cd01335">
    <property type="entry name" value="Radical_SAM"/>
    <property type="match status" value="1"/>
</dbReference>
<dbReference type="SFLD" id="SFLDS00029">
    <property type="entry name" value="Radical_SAM"/>
    <property type="match status" value="1"/>
</dbReference>
<evidence type="ECO:0000256" key="2">
    <source>
        <dbReference type="ARBA" id="ARBA00004785"/>
    </source>
</evidence>
<dbReference type="InterPro" id="IPR007197">
    <property type="entry name" value="rSAM"/>
</dbReference>
<evidence type="ECO:0000256" key="12">
    <source>
        <dbReference type="ARBA" id="ARBA00023244"/>
    </source>
</evidence>
<sequence>MTDKAPIANALLRRASVPRYTSYPPANHFTAAVGPDSHAAWLHAVPEDQPVSVYLHVPFCRRLCHFCACRTQGTLTDRPIDDYVTRLGMEIWRVAGMLGRRQRVSAIHFGGGTPTILRPDLLKTVNRDLRAAFDVAEDAEISVEVDPTEIDDARLDALAAMGLTRASIGVQDFAPEVQNAIGRAQTVEVTAWAAAELRKRGAASLNVDLIYGLPFQTSASLRATLETVKEMRPDRAAIYGYAHVPQMARRQRLIPPDSLPGPAERLALFEISQRMLAWAGYKPVGIDHFALPEDALAVAAREGRLARNFQGYTTDVSPVLIGLGASALSKFPQGHVQNAAASGVWAQAIDGGRLASARGFALGPEDRCRAEIIDRIMCDFAVDLPEVASRHGFDLGHFAPEIARVTARFGDEVALDHGRLRLTASDGRFARLLCAEFDGFLARSDTQYSRAV</sequence>
<keyword evidence="9 15" id="KW-0560">Oxidoreductase</keyword>
<feature type="binding site" evidence="16">
    <location>
        <position position="242"/>
    </location>
    <ligand>
        <name>S-adenosyl-L-methionine</name>
        <dbReference type="ChEBI" id="CHEBI:59789"/>
        <label>2</label>
    </ligand>
</feature>
<evidence type="ECO:0000259" key="18">
    <source>
        <dbReference type="PROSITE" id="PS51918"/>
    </source>
</evidence>
<dbReference type="SMART" id="SM00729">
    <property type="entry name" value="Elp3"/>
    <property type="match status" value="1"/>
</dbReference>
<keyword evidence="12 15" id="KW-0627">Porphyrin biosynthesis</keyword>
<keyword evidence="11 15" id="KW-0411">Iron-sulfur</keyword>
<dbReference type="InterPro" id="IPR004558">
    <property type="entry name" value="Coprogen_oxidase_HemN"/>
</dbReference>
<evidence type="ECO:0000256" key="16">
    <source>
        <dbReference type="PIRSR" id="PIRSR000167-1"/>
    </source>
</evidence>
<dbReference type="PATRIC" id="fig|1449350.3.peg.934"/>
<feature type="binding site" evidence="16">
    <location>
        <position position="54"/>
    </location>
    <ligand>
        <name>S-adenosyl-L-methionine</name>
        <dbReference type="ChEBI" id="CHEBI:59789"/>
        <label>1</label>
    </ligand>
</feature>
<dbReference type="PIRSF" id="PIRSF000167">
    <property type="entry name" value="HemN"/>
    <property type="match status" value="1"/>
</dbReference>
<dbReference type="NCBIfam" id="TIGR00538">
    <property type="entry name" value="hemN"/>
    <property type="match status" value="1"/>
</dbReference>
<evidence type="ECO:0000256" key="11">
    <source>
        <dbReference type="ARBA" id="ARBA00023014"/>
    </source>
</evidence>
<dbReference type="InterPro" id="IPR023404">
    <property type="entry name" value="rSAM_horseshoe"/>
</dbReference>